<evidence type="ECO:0000256" key="1">
    <source>
        <dbReference type="SAM" id="MobiDB-lite"/>
    </source>
</evidence>
<feature type="compositionally biased region" description="Basic and acidic residues" evidence="1">
    <location>
        <begin position="682"/>
        <end position="691"/>
    </location>
</feature>
<feature type="region of interest" description="Disordered" evidence="1">
    <location>
        <begin position="1"/>
        <end position="32"/>
    </location>
</feature>
<gene>
    <name evidence="2" type="ORF">HMN09_00246800</name>
</gene>
<feature type="compositionally biased region" description="Low complexity" evidence="1">
    <location>
        <begin position="260"/>
        <end position="279"/>
    </location>
</feature>
<comment type="caution">
    <text evidence="2">The sequence shown here is derived from an EMBL/GenBank/DDBJ whole genome shotgun (WGS) entry which is preliminary data.</text>
</comment>
<dbReference type="OrthoDB" id="3265311at2759"/>
<keyword evidence="3" id="KW-1185">Reference proteome</keyword>
<reference evidence="2" key="1">
    <citation type="submission" date="2020-05" db="EMBL/GenBank/DDBJ databases">
        <title>Mycena genomes resolve the evolution of fungal bioluminescence.</title>
        <authorList>
            <person name="Tsai I.J."/>
        </authorList>
    </citation>
    <scope>NUCLEOTIDE SEQUENCE</scope>
    <source>
        <strain evidence="2">110903Hualien_Pintung</strain>
    </source>
</reference>
<feature type="region of interest" description="Disordered" evidence="1">
    <location>
        <begin position="184"/>
        <end position="285"/>
    </location>
</feature>
<evidence type="ECO:0000313" key="2">
    <source>
        <dbReference type="EMBL" id="KAF7319105.1"/>
    </source>
</evidence>
<organism evidence="2 3">
    <name type="scientific">Mycena chlorophos</name>
    <name type="common">Agaric fungus</name>
    <name type="synonym">Agaricus chlorophos</name>
    <dbReference type="NCBI Taxonomy" id="658473"/>
    <lineage>
        <taxon>Eukaryota</taxon>
        <taxon>Fungi</taxon>
        <taxon>Dikarya</taxon>
        <taxon>Basidiomycota</taxon>
        <taxon>Agaricomycotina</taxon>
        <taxon>Agaricomycetes</taxon>
        <taxon>Agaricomycetidae</taxon>
        <taxon>Agaricales</taxon>
        <taxon>Marasmiineae</taxon>
        <taxon>Mycenaceae</taxon>
        <taxon>Mycena</taxon>
    </lineage>
</organism>
<dbReference type="Proteomes" id="UP000613580">
    <property type="component" value="Unassembled WGS sequence"/>
</dbReference>
<feature type="compositionally biased region" description="Low complexity" evidence="1">
    <location>
        <begin position="616"/>
        <end position="626"/>
    </location>
</feature>
<feature type="region of interest" description="Disordered" evidence="1">
    <location>
        <begin position="356"/>
        <end position="402"/>
    </location>
</feature>
<feature type="region of interest" description="Disordered" evidence="1">
    <location>
        <begin position="518"/>
        <end position="691"/>
    </location>
</feature>
<evidence type="ECO:0000313" key="3">
    <source>
        <dbReference type="Proteomes" id="UP000613580"/>
    </source>
</evidence>
<feature type="compositionally biased region" description="Basic residues" evidence="1">
    <location>
        <begin position="578"/>
        <end position="588"/>
    </location>
</feature>
<proteinExistence type="predicted"/>
<protein>
    <submittedName>
        <fullName evidence="2">Uncharacterized protein</fullName>
    </submittedName>
</protein>
<sequence>MSSLVPSTDARRTTNPDVFRPRLPLDPFTPAAHAPQADLHHVQHAMNPDTPWTAYDVPTLTRAFSQGPNVVLVLGAPSPHALAPLLRSSTFVHSLILLVTNVVPTRSALAAAAASAPSHAAIRVLRLSEPLAPGAPTFALALVAVLESAAVVARAWRSQVVAAPPLPGSGPDIIQLGQGPDGSFSVAEPLVDPGNPSPPLSNDHVHTPGTAKRRSTLAPSNNPYPPGRTRPPSALSVATSNSGRSGFFFSSERSLNKKPSSNLSGSKRLSVSSKRLSSSAPKANATDNSRAFDALISFLPAAQPEKAVLKHVVLVSTLTGSFLSGPSFGMLANTNPSATTSYSYFGSLPGSRRGSVSSGIGNGSALDVERPESPSRSLKSIFNNSPPLSPPRTHASKSVPGSPRDSFYGASTVLFAPKTTAHVVHVLPASYRSSKLTGALGAFLDSYSPTPSPIGARAPMKPQAYVMSERAMRTLEYILVGALEAEAPAMDDVKGKKKDDGVRMGRWVAGILVAKEEDADAASGSDELEETETTNVDGKTPYGLPTPPASRSGSGEDEETEVQTHKRTPSSSNGHAAHSPKKPKRHSTRQPASAVFPSAEKPLLRSPSGRRRVDSAPAQAQTAATPRPDPPALVIPKAPQSTLRPPHASAASGSGSRTWGQRGSKFFGGKTANDFKLSPPDVRGRSSPDLRDLGKRRRRWWAFWS</sequence>
<feature type="compositionally biased region" description="Low complexity" evidence="1">
    <location>
        <begin position="240"/>
        <end position="253"/>
    </location>
</feature>
<dbReference type="EMBL" id="JACAZE010000003">
    <property type="protein sequence ID" value="KAF7319105.1"/>
    <property type="molecule type" value="Genomic_DNA"/>
</dbReference>
<name>A0A8H6TNV9_MYCCL</name>
<accession>A0A8H6TNV9</accession>
<dbReference type="AlphaFoldDB" id="A0A8H6TNV9"/>
<feature type="compositionally biased region" description="Polar residues" evidence="1">
    <location>
        <begin position="374"/>
        <end position="386"/>
    </location>
</feature>